<dbReference type="EMBL" id="JACSEA010000024">
    <property type="protein sequence ID" value="KAF7378892.1"/>
    <property type="molecule type" value="Genomic_DNA"/>
</dbReference>
<dbReference type="FunFam" id="3.30.70.100:FF:000046">
    <property type="entry name" value="Nipsnap, isoform F"/>
    <property type="match status" value="1"/>
</dbReference>
<proteinExistence type="inferred from homology"/>
<keyword evidence="4" id="KW-1185">Reference proteome</keyword>
<evidence type="ECO:0000256" key="1">
    <source>
        <dbReference type="ARBA" id="ARBA00005291"/>
    </source>
</evidence>
<dbReference type="AlphaFoldDB" id="A0A834IZ54"/>
<dbReference type="Proteomes" id="UP000614350">
    <property type="component" value="Unassembled WGS sequence"/>
</dbReference>
<evidence type="ECO:0000313" key="3">
    <source>
        <dbReference type="EMBL" id="KAF7378892.1"/>
    </source>
</evidence>
<organism evidence="3 4">
    <name type="scientific">Vespula vulgaris</name>
    <name type="common">Yellow jacket</name>
    <name type="synonym">Wasp</name>
    <dbReference type="NCBI Taxonomy" id="7454"/>
    <lineage>
        <taxon>Eukaryota</taxon>
        <taxon>Metazoa</taxon>
        <taxon>Ecdysozoa</taxon>
        <taxon>Arthropoda</taxon>
        <taxon>Hexapoda</taxon>
        <taxon>Insecta</taxon>
        <taxon>Pterygota</taxon>
        <taxon>Neoptera</taxon>
        <taxon>Endopterygota</taxon>
        <taxon>Hymenoptera</taxon>
        <taxon>Apocrita</taxon>
        <taxon>Aculeata</taxon>
        <taxon>Vespoidea</taxon>
        <taxon>Vespidae</taxon>
        <taxon>Vespinae</taxon>
        <taxon>Vespula</taxon>
    </lineage>
</organism>
<feature type="domain" description="NIPSNAP" evidence="2">
    <location>
        <begin position="185"/>
        <end position="282"/>
    </location>
</feature>
<protein>
    <recommendedName>
        <fullName evidence="2">NIPSNAP domain-containing protein</fullName>
    </recommendedName>
</protein>
<comment type="similarity">
    <text evidence="1">Belongs to the NipSnap family.</text>
</comment>
<accession>A0A834IZ54</accession>
<dbReference type="InterPro" id="IPR012577">
    <property type="entry name" value="NIPSNAP"/>
</dbReference>
<dbReference type="InterPro" id="IPR051557">
    <property type="entry name" value="NipSnap_domain"/>
</dbReference>
<dbReference type="PANTHER" id="PTHR21017:SF17">
    <property type="entry name" value="PROTEIN NIPSNAP"/>
    <property type="match status" value="1"/>
</dbReference>
<dbReference type="FunFam" id="3.30.70.100:FF:000003">
    <property type="entry name" value="Protein NipSnap homolog 2"/>
    <property type="match status" value="1"/>
</dbReference>
<evidence type="ECO:0000313" key="4">
    <source>
        <dbReference type="Proteomes" id="UP000614350"/>
    </source>
</evidence>
<dbReference type="GO" id="GO:0005739">
    <property type="term" value="C:mitochondrion"/>
    <property type="evidence" value="ECO:0007669"/>
    <property type="project" value="TreeGrafter"/>
</dbReference>
<dbReference type="Pfam" id="PF07978">
    <property type="entry name" value="NIPSNAP"/>
    <property type="match status" value="2"/>
</dbReference>
<dbReference type="GO" id="GO:0000423">
    <property type="term" value="P:mitophagy"/>
    <property type="evidence" value="ECO:0007669"/>
    <property type="project" value="UniProtKB-ARBA"/>
</dbReference>
<dbReference type="InterPro" id="IPR011008">
    <property type="entry name" value="Dimeric_a/b-barrel"/>
</dbReference>
<gene>
    <name evidence="3" type="ORF">HZH66_015126</name>
</gene>
<name>A0A834IZ54_VESVU</name>
<feature type="domain" description="NIPSNAP" evidence="2">
    <location>
        <begin position="71"/>
        <end position="129"/>
    </location>
</feature>
<dbReference type="PANTHER" id="PTHR21017">
    <property type="entry name" value="NIPSNAP-RELATED"/>
    <property type="match status" value="1"/>
</dbReference>
<evidence type="ECO:0000259" key="2">
    <source>
        <dbReference type="Pfam" id="PF07978"/>
    </source>
</evidence>
<reference evidence="3" key="1">
    <citation type="journal article" date="2020" name="G3 (Bethesda)">
        <title>High-Quality Assemblies for Three Invasive Social Wasps from the &lt;i&gt;Vespula&lt;/i&gt; Genus.</title>
        <authorList>
            <person name="Harrop T.W.R."/>
            <person name="Guhlin J."/>
            <person name="McLaughlin G.M."/>
            <person name="Permina E."/>
            <person name="Stockwell P."/>
            <person name="Gilligan J."/>
            <person name="Le Lec M.F."/>
            <person name="Gruber M.A.M."/>
            <person name="Quinn O."/>
            <person name="Lovegrove M."/>
            <person name="Duncan E.J."/>
            <person name="Remnant E.J."/>
            <person name="Van Eeckhoven J."/>
            <person name="Graham B."/>
            <person name="Knapp R.A."/>
            <person name="Langford K.W."/>
            <person name="Kronenberg Z."/>
            <person name="Press M.O."/>
            <person name="Eacker S.M."/>
            <person name="Wilson-Rankin E.E."/>
            <person name="Purcell J."/>
            <person name="Lester P.J."/>
            <person name="Dearden P.K."/>
        </authorList>
    </citation>
    <scope>NUCLEOTIDE SEQUENCE</scope>
    <source>
        <strain evidence="3">Marl-1</strain>
    </source>
</reference>
<sequence>MAAVLRRFRTVQVTVIDRPKTSFQQIVCFRSLARSLVRQDSKRWISKLLVRKIEPTKESHSRMLSDKDVIYALHTHNIRPDSIDKYLTNYEQNVNLIHSKKSDLKCELVGSWTVSVGDLDQALHLWQYTGGYERIDFAQILLSKDENYQLLLKERGNYLRSRHLQYLLAFSYWPPLEKRKGPNIYEIRSYSLKPGTMIEWGNNWAKAINFRRNNDEPFAGYFSQIGRLYNVHHIWCYKDLQSRKDTRESAWRLPGWDQCVAYTVPLIREMHCRILSPTTFSPTK</sequence>
<dbReference type="Gene3D" id="3.30.70.100">
    <property type="match status" value="2"/>
</dbReference>
<comment type="caution">
    <text evidence="3">The sequence shown here is derived from an EMBL/GenBank/DDBJ whole genome shotgun (WGS) entry which is preliminary data.</text>
</comment>
<dbReference type="SUPFAM" id="SSF54909">
    <property type="entry name" value="Dimeric alpha+beta barrel"/>
    <property type="match status" value="2"/>
</dbReference>